<feature type="compositionally biased region" description="Basic and acidic residues" evidence="1">
    <location>
        <begin position="268"/>
        <end position="282"/>
    </location>
</feature>
<feature type="transmembrane region" description="Helical" evidence="2">
    <location>
        <begin position="29"/>
        <end position="49"/>
    </location>
</feature>
<feature type="transmembrane region" description="Helical" evidence="2">
    <location>
        <begin position="108"/>
        <end position="132"/>
    </location>
</feature>
<dbReference type="EMBL" id="NRSZ01000338">
    <property type="protein sequence ID" value="PNY27830.1"/>
    <property type="molecule type" value="Genomic_DNA"/>
</dbReference>
<evidence type="ECO:0000256" key="1">
    <source>
        <dbReference type="SAM" id="MobiDB-lite"/>
    </source>
</evidence>
<keyword evidence="2" id="KW-0812">Transmembrane</keyword>
<protein>
    <submittedName>
        <fullName evidence="3">Uncharacterized protein</fullName>
    </submittedName>
</protein>
<accession>A0A2K3QJZ9</accession>
<feature type="transmembrane region" description="Helical" evidence="2">
    <location>
        <begin position="144"/>
        <end position="162"/>
    </location>
</feature>
<keyword evidence="2" id="KW-1133">Transmembrane helix</keyword>
<evidence type="ECO:0000313" key="3">
    <source>
        <dbReference type="EMBL" id="PNY27830.1"/>
    </source>
</evidence>
<keyword evidence="4" id="KW-1185">Reference proteome</keyword>
<keyword evidence="2" id="KW-0472">Membrane</keyword>
<name>A0A2K3QJZ9_9HYPO</name>
<organism evidence="3 4">
    <name type="scientific">Tolypocladium capitatum</name>
    <dbReference type="NCBI Taxonomy" id="45235"/>
    <lineage>
        <taxon>Eukaryota</taxon>
        <taxon>Fungi</taxon>
        <taxon>Dikarya</taxon>
        <taxon>Ascomycota</taxon>
        <taxon>Pezizomycotina</taxon>
        <taxon>Sordariomycetes</taxon>
        <taxon>Hypocreomycetidae</taxon>
        <taxon>Hypocreales</taxon>
        <taxon>Ophiocordycipitaceae</taxon>
        <taxon>Tolypocladium</taxon>
    </lineage>
</organism>
<gene>
    <name evidence="3" type="ORF">TCAP_02233</name>
</gene>
<evidence type="ECO:0000313" key="4">
    <source>
        <dbReference type="Proteomes" id="UP000236621"/>
    </source>
</evidence>
<reference evidence="3 4" key="1">
    <citation type="submission" date="2017-08" db="EMBL/GenBank/DDBJ databases">
        <title>Harnessing the power of phylogenomics to disentangle the directionality and signatures of interkingdom host jumping in the parasitic fungal genus Tolypocladium.</title>
        <authorList>
            <person name="Quandt C.A."/>
            <person name="Patterson W."/>
            <person name="Spatafora J.W."/>
        </authorList>
    </citation>
    <scope>NUCLEOTIDE SEQUENCE [LARGE SCALE GENOMIC DNA]</scope>
    <source>
        <strain evidence="3 4">CBS 113982</strain>
    </source>
</reference>
<evidence type="ECO:0000256" key="2">
    <source>
        <dbReference type="SAM" id="Phobius"/>
    </source>
</evidence>
<dbReference type="Proteomes" id="UP000236621">
    <property type="component" value="Unassembled WGS sequence"/>
</dbReference>
<dbReference type="OrthoDB" id="3537340at2759"/>
<sequence length="282" mass="31515">MAGHFKPDPELCHQYAQFASHMVRWQFKVIYWTMFITNLLVLFFASWLYTKGQLALEKYSPQAHKRASVLRTYILLCLGCVALSTVIVVMEAYALLALQFCDGENLMSLYWSTWTMTQAGSLIAMIGIILAFLNSLRNRKHPPWALALGTPVLVIAGVLHLFHDCTKLRVKKMRGRSSRAADQGPPMSQANTIQSPSEVDVETDEHVQVKFIGFTVEGGPIVRFINPPPNSIPNHAEILGYGDDNQLIVAYRKGVITFVSESDAAATEDGRSTATKERARVR</sequence>
<feature type="region of interest" description="Disordered" evidence="1">
    <location>
        <begin position="263"/>
        <end position="282"/>
    </location>
</feature>
<comment type="caution">
    <text evidence="3">The sequence shown here is derived from an EMBL/GenBank/DDBJ whole genome shotgun (WGS) entry which is preliminary data.</text>
</comment>
<feature type="transmembrane region" description="Helical" evidence="2">
    <location>
        <begin position="70"/>
        <end position="96"/>
    </location>
</feature>
<dbReference type="AlphaFoldDB" id="A0A2K3QJZ9"/>
<proteinExistence type="predicted"/>